<name>A0A4Y7T179_COPMI</name>
<accession>A0A4Y7T179</accession>
<gene>
    <name evidence="2" type="ORF">FA13DRAFT_1712420</name>
</gene>
<sequence length="136" mass="14799">MGEANLVHVLPAIKSDVASAILHQVKRIGAMALSGNCAFSNTADFMGDIKFSGLMRLQGMNRYPTGDLSHTSSIPPSFSLYSIVSRVYSHRSRLEFRHSIIQSQNLVSAGSMRDDRRVAGPQDEDEGGGEQGDEDE</sequence>
<protein>
    <submittedName>
        <fullName evidence="2">Uncharacterized protein</fullName>
    </submittedName>
</protein>
<evidence type="ECO:0000256" key="1">
    <source>
        <dbReference type="SAM" id="MobiDB-lite"/>
    </source>
</evidence>
<reference evidence="2 3" key="1">
    <citation type="journal article" date="2019" name="Nat. Ecol. Evol.">
        <title>Megaphylogeny resolves global patterns of mushroom evolution.</title>
        <authorList>
            <person name="Varga T."/>
            <person name="Krizsan K."/>
            <person name="Foldi C."/>
            <person name="Dima B."/>
            <person name="Sanchez-Garcia M."/>
            <person name="Sanchez-Ramirez S."/>
            <person name="Szollosi G.J."/>
            <person name="Szarkandi J.G."/>
            <person name="Papp V."/>
            <person name="Albert L."/>
            <person name="Andreopoulos W."/>
            <person name="Angelini C."/>
            <person name="Antonin V."/>
            <person name="Barry K.W."/>
            <person name="Bougher N.L."/>
            <person name="Buchanan P."/>
            <person name="Buyck B."/>
            <person name="Bense V."/>
            <person name="Catcheside P."/>
            <person name="Chovatia M."/>
            <person name="Cooper J."/>
            <person name="Damon W."/>
            <person name="Desjardin D."/>
            <person name="Finy P."/>
            <person name="Geml J."/>
            <person name="Haridas S."/>
            <person name="Hughes K."/>
            <person name="Justo A."/>
            <person name="Karasinski D."/>
            <person name="Kautmanova I."/>
            <person name="Kiss B."/>
            <person name="Kocsube S."/>
            <person name="Kotiranta H."/>
            <person name="LaButti K.M."/>
            <person name="Lechner B.E."/>
            <person name="Liimatainen K."/>
            <person name="Lipzen A."/>
            <person name="Lukacs Z."/>
            <person name="Mihaltcheva S."/>
            <person name="Morgado L.N."/>
            <person name="Niskanen T."/>
            <person name="Noordeloos M.E."/>
            <person name="Ohm R.A."/>
            <person name="Ortiz-Santana B."/>
            <person name="Ovrebo C."/>
            <person name="Racz N."/>
            <person name="Riley R."/>
            <person name="Savchenko A."/>
            <person name="Shiryaev A."/>
            <person name="Soop K."/>
            <person name="Spirin V."/>
            <person name="Szebenyi C."/>
            <person name="Tomsovsky M."/>
            <person name="Tulloss R.E."/>
            <person name="Uehling J."/>
            <person name="Grigoriev I.V."/>
            <person name="Vagvolgyi C."/>
            <person name="Papp T."/>
            <person name="Martin F.M."/>
            <person name="Miettinen O."/>
            <person name="Hibbett D.S."/>
            <person name="Nagy L.G."/>
        </authorList>
    </citation>
    <scope>NUCLEOTIDE SEQUENCE [LARGE SCALE GENOMIC DNA]</scope>
    <source>
        <strain evidence="2 3">FP101781</strain>
    </source>
</reference>
<comment type="caution">
    <text evidence="2">The sequence shown here is derived from an EMBL/GenBank/DDBJ whole genome shotgun (WGS) entry which is preliminary data.</text>
</comment>
<dbReference type="EMBL" id="QPFP01000038">
    <property type="protein sequence ID" value="TEB27704.1"/>
    <property type="molecule type" value="Genomic_DNA"/>
</dbReference>
<proteinExistence type="predicted"/>
<feature type="compositionally biased region" description="Acidic residues" evidence="1">
    <location>
        <begin position="122"/>
        <end position="136"/>
    </location>
</feature>
<dbReference type="AlphaFoldDB" id="A0A4Y7T179"/>
<evidence type="ECO:0000313" key="3">
    <source>
        <dbReference type="Proteomes" id="UP000298030"/>
    </source>
</evidence>
<feature type="region of interest" description="Disordered" evidence="1">
    <location>
        <begin position="106"/>
        <end position="136"/>
    </location>
</feature>
<keyword evidence="3" id="KW-1185">Reference proteome</keyword>
<organism evidence="2 3">
    <name type="scientific">Coprinellus micaceus</name>
    <name type="common">Glistening ink-cap mushroom</name>
    <name type="synonym">Coprinus micaceus</name>
    <dbReference type="NCBI Taxonomy" id="71717"/>
    <lineage>
        <taxon>Eukaryota</taxon>
        <taxon>Fungi</taxon>
        <taxon>Dikarya</taxon>
        <taxon>Basidiomycota</taxon>
        <taxon>Agaricomycotina</taxon>
        <taxon>Agaricomycetes</taxon>
        <taxon>Agaricomycetidae</taxon>
        <taxon>Agaricales</taxon>
        <taxon>Agaricineae</taxon>
        <taxon>Psathyrellaceae</taxon>
        <taxon>Coprinellus</taxon>
    </lineage>
</organism>
<dbReference type="Proteomes" id="UP000298030">
    <property type="component" value="Unassembled WGS sequence"/>
</dbReference>
<evidence type="ECO:0000313" key="2">
    <source>
        <dbReference type="EMBL" id="TEB27704.1"/>
    </source>
</evidence>